<evidence type="ECO:0000256" key="1">
    <source>
        <dbReference type="SAM" id="MobiDB-lite"/>
    </source>
</evidence>
<dbReference type="InterPro" id="IPR010994">
    <property type="entry name" value="RuvA_2-like"/>
</dbReference>
<dbReference type="SMART" id="SM00278">
    <property type="entry name" value="HhH1"/>
    <property type="match status" value="2"/>
</dbReference>
<proteinExistence type="predicted"/>
<dbReference type="Pfam" id="PF10531">
    <property type="entry name" value="SLBB"/>
    <property type="match status" value="1"/>
</dbReference>
<evidence type="ECO:0000259" key="3">
    <source>
        <dbReference type="SMART" id="SM00278"/>
    </source>
</evidence>
<keyword evidence="4" id="KW-0238">DNA-binding</keyword>
<dbReference type="InterPro" id="IPR003583">
    <property type="entry name" value="Hlx-hairpin-Hlx_DNA-bd_motif"/>
</dbReference>
<comment type="caution">
    <text evidence="4">The sequence shown here is derived from an EMBL/GenBank/DDBJ whole genome shotgun (WGS) entry which is preliminary data.</text>
</comment>
<dbReference type="PANTHER" id="PTHR21180:SF32">
    <property type="entry name" value="ENDONUCLEASE_EXONUCLEASE_PHOSPHATASE FAMILY DOMAIN-CONTAINING PROTEIN 1"/>
    <property type="match status" value="1"/>
</dbReference>
<sequence length="209" mass="20644">MLDHPWLRLVLGVLAAAALGALAARIAGTPPSSPDPAGAGAPGTRTGGASGAGGGATGGGLRVSRGGGGITVHVTGSVRRPGVYELREGARVFEAVRKAGGATRHADRQGLNLAAALQDGQQVRVPARERPGTGGNASGDAAAGKGPIDLNAASAAQLQELDGVGPTTAEKILRLREERGGIGSVDDLDEIPGIGPKKLEALRQQLGGG</sequence>
<dbReference type="InterPro" id="IPR051675">
    <property type="entry name" value="Endo/Exo/Phosphatase_dom_1"/>
</dbReference>
<dbReference type="InterPro" id="IPR019554">
    <property type="entry name" value="Soluble_ligand-bd"/>
</dbReference>
<dbReference type="SUPFAM" id="SSF47781">
    <property type="entry name" value="RuvA domain 2-like"/>
    <property type="match status" value="1"/>
</dbReference>
<evidence type="ECO:0000313" key="5">
    <source>
        <dbReference type="Proteomes" id="UP001277761"/>
    </source>
</evidence>
<gene>
    <name evidence="4" type="ORF">SK069_03500</name>
</gene>
<accession>A0ABU4VIB3</accession>
<organism evidence="4 5">
    <name type="scientific">Patulibacter brassicae</name>
    <dbReference type="NCBI Taxonomy" id="1705717"/>
    <lineage>
        <taxon>Bacteria</taxon>
        <taxon>Bacillati</taxon>
        <taxon>Actinomycetota</taxon>
        <taxon>Thermoleophilia</taxon>
        <taxon>Solirubrobacterales</taxon>
        <taxon>Patulibacteraceae</taxon>
        <taxon>Patulibacter</taxon>
    </lineage>
</organism>
<dbReference type="Pfam" id="PF12836">
    <property type="entry name" value="HHH_3"/>
    <property type="match status" value="1"/>
</dbReference>
<dbReference type="Proteomes" id="UP001277761">
    <property type="component" value="Unassembled WGS sequence"/>
</dbReference>
<feature type="region of interest" description="Disordered" evidence="1">
    <location>
        <begin position="30"/>
        <end position="69"/>
    </location>
</feature>
<feature type="domain" description="Helix-hairpin-helix DNA-binding motif class 1" evidence="3">
    <location>
        <begin position="186"/>
        <end position="205"/>
    </location>
</feature>
<keyword evidence="5" id="KW-1185">Reference proteome</keyword>
<evidence type="ECO:0000313" key="4">
    <source>
        <dbReference type="EMBL" id="MDX8150648.1"/>
    </source>
</evidence>
<name>A0ABU4VIB3_9ACTN</name>
<dbReference type="Gene3D" id="3.10.560.10">
    <property type="entry name" value="Outer membrane lipoprotein wza domain like"/>
    <property type="match status" value="1"/>
</dbReference>
<dbReference type="PANTHER" id="PTHR21180">
    <property type="entry name" value="ENDONUCLEASE/EXONUCLEASE/PHOSPHATASE FAMILY DOMAIN-CONTAINING PROTEIN 1"/>
    <property type="match status" value="1"/>
</dbReference>
<feature type="signal peptide" evidence="2">
    <location>
        <begin position="1"/>
        <end position="23"/>
    </location>
</feature>
<reference evidence="4 5" key="1">
    <citation type="submission" date="2023-11" db="EMBL/GenBank/DDBJ databases">
        <authorList>
            <person name="Xu M."/>
            <person name="Jiang T."/>
        </authorList>
    </citation>
    <scope>NUCLEOTIDE SEQUENCE [LARGE SCALE GENOMIC DNA]</scope>
    <source>
        <strain evidence="4 5">SD</strain>
    </source>
</reference>
<feature type="chain" id="PRO_5045961622" evidence="2">
    <location>
        <begin position="24"/>
        <end position="209"/>
    </location>
</feature>
<keyword evidence="2" id="KW-0732">Signal</keyword>
<dbReference type="GO" id="GO:0003677">
    <property type="term" value="F:DNA binding"/>
    <property type="evidence" value="ECO:0007669"/>
    <property type="project" value="UniProtKB-KW"/>
</dbReference>
<protein>
    <submittedName>
        <fullName evidence="4">ComEA family DNA-binding protein</fullName>
    </submittedName>
</protein>
<dbReference type="RefSeq" id="WP_319952793.1">
    <property type="nucleotide sequence ID" value="NZ_JAXAVX010000001.1"/>
</dbReference>
<feature type="compositionally biased region" description="Gly residues" evidence="1">
    <location>
        <begin position="45"/>
        <end position="69"/>
    </location>
</feature>
<dbReference type="EMBL" id="JAXAVX010000001">
    <property type="protein sequence ID" value="MDX8150648.1"/>
    <property type="molecule type" value="Genomic_DNA"/>
</dbReference>
<feature type="domain" description="Helix-hairpin-helix DNA-binding motif class 1" evidence="3">
    <location>
        <begin position="156"/>
        <end position="175"/>
    </location>
</feature>
<dbReference type="Gene3D" id="1.10.150.320">
    <property type="entry name" value="Photosystem II 12 kDa extrinsic protein"/>
    <property type="match status" value="1"/>
</dbReference>
<feature type="compositionally biased region" description="Low complexity" evidence="1">
    <location>
        <begin position="30"/>
        <end position="44"/>
    </location>
</feature>
<evidence type="ECO:0000256" key="2">
    <source>
        <dbReference type="SAM" id="SignalP"/>
    </source>
</evidence>